<dbReference type="HOGENOM" id="CLU_2492873_0_0_9"/>
<organism evidence="1 2">
    <name type="scientific">Dolosigranulum pigrum ATCC 51524</name>
    <dbReference type="NCBI Taxonomy" id="883103"/>
    <lineage>
        <taxon>Bacteria</taxon>
        <taxon>Bacillati</taxon>
        <taxon>Bacillota</taxon>
        <taxon>Bacilli</taxon>
        <taxon>Lactobacillales</taxon>
        <taxon>Carnobacteriaceae</taxon>
        <taxon>Dolosigranulum</taxon>
    </lineage>
</organism>
<sequence length="86" mass="10220">MVEEKLLQNNKQVIELKQYRISHNHPAEYCVVDSLQDRIMFMEIGQADIRLVICLEEQKLTFYQKYGVVVSYLGNNTFEVEVEEYD</sequence>
<accession>H3NCB8</accession>
<protein>
    <submittedName>
        <fullName evidence="1">Uncharacterized protein</fullName>
    </submittedName>
</protein>
<evidence type="ECO:0000313" key="1">
    <source>
        <dbReference type="EMBL" id="EHR35351.1"/>
    </source>
</evidence>
<reference evidence="1 2" key="1">
    <citation type="submission" date="2012-01" db="EMBL/GenBank/DDBJ databases">
        <title>The Genome Sequence of Dolosigranulum pigrum ATCC 51524.</title>
        <authorList>
            <consortium name="The Broad Institute Genome Sequencing Platform"/>
            <person name="Earl A."/>
            <person name="Ward D."/>
            <person name="Feldgarden M."/>
            <person name="Gevers D."/>
            <person name="Huys G."/>
            <person name="Young S.K."/>
            <person name="Zeng Q."/>
            <person name="Gargeya S."/>
            <person name="Fitzgerald M."/>
            <person name="Haas B."/>
            <person name="Abouelleil A."/>
            <person name="Alvarado L."/>
            <person name="Arachchi H.M."/>
            <person name="Berlin A."/>
            <person name="Chapman S.B."/>
            <person name="Gearin G."/>
            <person name="Goldberg J."/>
            <person name="Griggs A."/>
            <person name="Gujja S."/>
            <person name="Hansen M."/>
            <person name="Heiman D."/>
            <person name="Howarth C."/>
            <person name="Larimer J."/>
            <person name="Lui A."/>
            <person name="MacDonald P.J.P."/>
            <person name="McCowen C."/>
            <person name="Montmayeur A."/>
            <person name="Murphy C."/>
            <person name="Neiman D."/>
            <person name="Pearson M."/>
            <person name="Priest M."/>
            <person name="Roberts A."/>
            <person name="Saif S."/>
            <person name="Shea T."/>
            <person name="Sisk P."/>
            <person name="Stolte C."/>
            <person name="Sykes S."/>
            <person name="Wortman J."/>
            <person name="Nusbaum C."/>
            <person name="Birren B."/>
        </authorList>
    </citation>
    <scope>NUCLEOTIDE SEQUENCE [LARGE SCALE GENOMIC DNA]</scope>
    <source>
        <strain evidence="1 2">ATCC 51524</strain>
    </source>
</reference>
<name>H3NCB8_9LACT</name>
<evidence type="ECO:0000313" key="2">
    <source>
        <dbReference type="Proteomes" id="UP000003599"/>
    </source>
</evidence>
<dbReference type="Proteomes" id="UP000003599">
    <property type="component" value="Unassembled WGS sequence"/>
</dbReference>
<dbReference type="EMBL" id="AGEF01000001">
    <property type="protein sequence ID" value="EHR35351.1"/>
    <property type="molecule type" value="Genomic_DNA"/>
</dbReference>
<dbReference type="AlphaFoldDB" id="H3NCB8"/>
<comment type="caution">
    <text evidence="1">The sequence shown here is derived from an EMBL/GenBank/DDBJ whole genome shotgun (WGS) entry which is preliminary data.</text>
</comment>
<gene>
    <name evidence="1" type="ORF">HMPREF9703_00199</name>
</gene>
<keyword evidence="2" id="KW-1185">Reference proteome</keyword>
<proteinExistence type="predicted"/>